<dbReference type="Proteomes" id="UP000076727">
    <property type="component" value="Unassembled WGS sequence"/>
</dbReference>
<name>A0A165TWG7_9APHY</name>
<dbReference type="EMBL" id="KV429034">
    <property type="protein sequence ID" value="KZT74052.1"/>
    <property type="molecule type" value="Genomic_DNA"/>
</dbReference>
<sequence length="117" mass="13025">MEMAVALARRRCVGKSPSSVCTFPCTHDVAGVFVLGRKCAMVSSTVCCHCSECWMCMPCSRACALYFSLPWRTINRLFTESSRSRWPHRQPPRDAACVCRGRGAVLQFASGVIQMRT</sequence>
<dbReference type="AlphaFoldDB" id="A0A165TWG7"/>
<evidence type="ECO:0000313" key="2">
    <source>
        <dbReference type="EMBL" id="KZT74052.1"/>
    </source>
</evidence>
<dbReference type="GO" id="GO:0003677">
    <property type="term" value="F:DNA binding"/>
    <property type="evidence" value="ECO:0007669"/>
    <property type="project" value="InterPro"/>
</dbReference>
<feature type="domain" description="GCM" evidence="1">
    <location>
        <begin position="1"/>
        <end position="105"/>
    </location>
</feature>
<dbReference type="PROSITE" id="PS50807">
    <property type="entry name" value="GCM"/>
    <property type="match status" value="1"/>
</dbReference>
<dbReference type="GO" id="GO:0006355">
    <property type="term" value="P:regulation of DNA-templated transcription"/>
    <property type="evidence" value="ECO:0007669"/>
    <property type="project" value="InterPro"/>
</dbReference>
<evidence type="ECO:0000313" key="3">
    <source>
        <dbReference type="Proteomes" id="UP000076727"/>
    </source>
</evidence>
<keyword evidence="3" id="KW-1185">Reference proteome</keyword>
<dbReference type="InterPro" id="IPR003902">
    <property type="entry name" value="Tscrpt_reg_GCM"/>
</dbReference>
<accession>A0A165TWG7</accession>
<protein>
    <recommendedName>
        <fullName evidence="1">GCM domain-containing protein</fullName>
    </recommendedName>
</protein>
<organism evidence="2 3">
    <name type="scientific">Daedalea quercina L-15889</name>
    <dbReference type="NCBI Taxonomy" id="1314783"/>
    <lineage>
        <taxon>Eukaryota</taxon>
        <taxon>Fungi</taxon>
        <taxon>Dikarya</taxon>
        <taxon>Basidiomycota</taxon>
        <taxon>Agaricomycotina</taxon>
        <taxon>Agaricomycetes</taxon>
        <taxon>Polyporales</taxon>
        <taxon>Fomitopsis</taxon>
    </lineage>
</organism>
<gene>
    <name evidence="2" type="ORF">DAEQUDRAFT_287189</name>
</gene>
<evidence type="ECO:0000259" key="1">
    <source>
        <dbReference type="PROSITE" id="PS50807"/>
    </source>
</evidence>
<reference evidence="2 3" key="1">
    <citation type="journal article" date="2016" name="Mol. Biol. Evol.">
        <title>Comparative Genomics of Early-Diverging Mushroom-Forming Fungi Provides Insights into the Origins of Lignocellulose Decay Capabilities.</title>
        <authorList>
            <person name="Nagy L.G."/>
            <person name="Riley R."/>
            <person name="Tritt A."/>
            <person name="Adam C."/>
            <person name="Daum C."/>
            <person name="Floudas D."/>
            <person name="Sun H."/>
            <person name="Yadav J.S."/>
            <person name="Pangilinan J."/>
            <person name="Larsson K.H."/>
            <person name="Matsuura K."/>
            <person name="Barry K."/>
            <person name="Labutti K."/>
            <person name="Kuo R."/>
            <person name="Ohm R.A."/>
            <person name="Bhattacharya S.S."/>
            <person name="Shirouzu T."/>
            <person name="Yoshinaga Y."/>
            <person name="Martin F.M."/>
            <person name="Grigoriev I.V."/>
            <person name="Hibbett D.S."/>
        </authorList>
    </citation>
    <scope>NUCLEOTIDE SEQUENCE [LARGE SCALE GENOMIC DNA]</scope>
    <source>
        <strain evidence="2 3">L-15889</strain>
    </source>
</reference>
<proteinExistence type="predicted"/>